<reference evidence="7 8" key="1">
    <citation type="journal article" date="2017" name="Mycologia">
        <title>Bifiguratus adelaidae, gen. et sp. nov., a new member of Mucoromycotina in endophytic and soil-dwelling habitats.</title>
        <authorList>
            <person name="Torres-Cruz T.J."/>
            <person name="Billingsley Tobias T.L."/>
            <person name="Almatruk M."/>
            <person name="Hesse C."/>
            <person name="Kuske C.R."/>
            <person name="Desiro A."/>
            <person name="Benucci G.M."/>
            <person name="Bonito G."/>
            <person name="Stajich J.E."/>
            <person name="Dunlap C."/>
            <person name="Arnold A.E."/>
            <person name="Porras-Alfaro A."/>
        </authorList>
    </citation>
    <scope>NUCLEOTIDE SEQUENCE [LARGE SCALE GENOMIC DNA]</scope>
    <source>
        <strain evidence="7 8">AZ0501</strain>
    </source>
</reference>
<dbReference type="EMBL" id="MVBO01000092">
    <property type="protein sequence ID" value="OZJ03306.1"/>
    <property type="molecule type" value="Genomic_DNA"/>
</dbReference>
<evidence type="ECO:0000256" key="2">
    <source>
        <dbReference type="ARBA" id="ARBA00022574"/>
    </source>
</evidence>
<keyword evidence="3" id="KW-0677">Repeat</keyword>
<dbReference type="InterPro" id="IPR001680">
    <property type="entry name" value="WD40_rpt"/>
</dbReference>
<keyword evidence="8" id="KW-1185">Reference proteome</keyword>
<dbReference type="SMART" id="SM00320">
    <property type="entry name" value="WD40"/>
    <property type="match status" value="6"/>
</dbReference>
<evidence type="ECO:0000256" key="1">
    <source>
        <dbReference type="ARBA" id="ARBA00008075"/>
    </source>
</evidence>
<dbReference type="PROSITE" id="PS50082">
    <property type="entry name" value="WD_REPEATS_2"/>
    <property type="match status" value="1"/>
</dbReference>
<organism evidence="7 8">
    <name type="scientific">Bifiguratus adelaidae</name>
    <dbReference type="NCBI Taxonomy" id="1938954"/>
    <lineage>
        <taxon>Eukaryota</taxon>
        <taxon>Fungi</taxon>
        <taxon>Fungi incertae sedis</taxon>
        <taxon>Mucoromycota</taxon>
        <taxon>Mucoromycotina</taxon>
        <taxon>Endogonomycetes</taxon>
        <taxon>Endogonales</taxon>
        <taxon>Endogonales incertae sedis</taxon>
        <taxon>Bifiguratus</taxon>
    </lineage>
</organism>
<gene>
    <name evidence="7" type="ORF">BZG36_02285</name>
</gene>
<feature type="repeat" description="WD" evidence="6">
    <location>
        <begin position="158"/>
        <end position="200"/>
    </location>
</feature>
<evidence type="ECO:0000313" key="7">
    <source>
        <dbReference type="EMBL" id="OZJ03306.1"/>
    </source>
</evidence>
<evidence type="ECO:0000256" key="6">
    <source>
        <dbReference type="PROSITE-ProRule" id="PRU00221"/>
    </source>
</evidence>
<dbReference type="PROSITE" id="PS50294">
    <property type="entry name" value="WD_REPEATS_REGION"/>
    <property type="match status" value="1"/>
</dbReference>
<sequence>MNVLQDISNVALEDKKVQESTNVFHNMRLRRIVKENHGAEINDMAFFFNKRHFHGPVGADYKHDIDSHGLIHRDPGDTSNVLATVGGGQANIYDNEHCGDHLDIMSHFNVESAPEQGVSEMNALCWMHQEDDAILVAGGASCTLHVLSLAKSCEIRQLKGHEKPIDDIQAYPHDDVHLLSASKDNTVRLWNVATGKCLAIFQVDALCLCFHPEANKFYTGSRNGELREWHLPGELTDLDHLAGESSEILTVDKRQSNLLRKFHNDSAIDCIRYAKDLIISKSINGRIECWHPDTLEVVKSFRVKGAENYCRFDISSDEAYLCCGSSNGIVYIYSLETGKNIAELGHRRCTKAVRCCAFTRNYRTVLCAGEDAFIWRYDNIDDKTLEEWANWRKTS</sequence>
<dbReference type="PANTHER" id="PTHR10253">
    <property type="entry name" value="POLYCOMB PROTEIN"/>
    <property type="match status" value="1"/>
</dbReference>
<dbReference type="Gene3D" id="2.130.10.10">
    <property type="entry name" value="YVTN repeat-like/Quinoprotein amine dehydrogenase"/>
    <property type="match status" value="1"/>
</dbReference>
<keyword evidence="2 6" id="KW-0853">WD repeat</keyword>
<evidence type="ECO:0000256" key="4">
    <source>
        <dbReference type="ARBA" id="ARBA00023015"/>
    </source>
</evidence>
<name>A0A261XY55_9FUNG</name>
<dbReference type="AlphaFoldDB" id="A0A261XY55"/>
<evidence type="ECO:0000313" key="8">
    <source>
        <dbReference type="Proteomes" id="UP000242875"/>
    </source>
</evidence>
<keyword evidence="4" id="KW-0805">Transcription regulation</keyword>
<dbReference type="PROSITE" id="PS00678">
    <property type="entry name" value="WD_REPEATS_1"/>
    <property type="match status" value="1"/>
</dbReference>
<dbReference type="SUPFAM" id="SSF50978">
    <property type="entry name" value="WD40 repeat-like"/>
    <property type="match status" value="1"/>
</dbReference>
<dbReference type="InterPro" id="IPR051243">
    <property type="entry name" value="PcG_WD-repeat"/>
</dbReference>
<proteinExistence type="inferred from homology"/>
<evidence type="ECO:0000256" key="3">
    <source>
        <dbReference type="ARBA" id="ARBA00022737"/>
    </source>
</evidence>
<dbReference type="InterPro" id="IPR036322">
    <property type="entry name" value="WD40_repeat_dom_sf"/>
</dbReference>
<dbReference type="InterPro" id="IPR015943">
    <property type="entry name" value="WD40/YVTN_repeat-like_dom_sf"/>
</dbReference>
<comment type="caution">
    <text evidence="7">The sequence shown here is derived from an EMBL/GenBank/DDBJ whole genome shotgun (WGS) entry which is preliminary data.</text>
</comment>
<dbReference type="InterPro" id="IPR019775">
    <property type="entry name" value="WD40_repeat_CS"/>
</dbReference>
<comment type="similarity">
    <text evidence="1">Belongs to the WD repeat ESC family.</text>
</comment>
<dbReference type="Pfam" id="PF00400">
    <property type="entry name" value="WD40"/>
    <property type="match status" value="3"/>
</dbReference>
<keyword evidence="5" id="KW-0804">Transcription</keyword>
<protein>
    <submittedName>
        <fullName evidence="7">Uncharacterized protein</fullName>
    </submittedName>
</protein>
<dbReference type="OrthoDB" id="7318948at2759"/>
<accession>A0A261XY55</accession>
<dbReference type="Proteomes" id="UP000242875">
    <property type="component" value="Unassembled WGS sequence"/>
</dbReference>
<evidence type="ECO:0000256" key="5">
    <source>
        <dbReference type="ARBA" id="ARBA00023163"/>
    </source>
</evidence>